<evidence type="ECO:0000256" key="8">
    <source>
        <dbReference type="ARBA" id="ARBA00022776"/>
    </source>
</evidence>
<keyword evidence="5" id="KW-0963">Cytoplasm</keyword>
<keyword evidence="10" id="KW-0206">Cytoskeleton</keyword>
<proteinExistence type="inferred from homology"/>
<organism evidence="15 16">
    <name type="scientific">Sphagnum troendelagicum</name>
    <dbReference type="NCBI Taxonomy" id="128251"/>
    <lineage>
        <taxon>Eukaryota</taxon>
        <taxon>Viridiplantae</taxon>
        <taxon>Streptophyta</taxon>
        <taxon>Embryophyta</taxon>
        <taxon>Bryophyta</taxon>
        <taxon>Sphagnophytina</taxon>
        <taxon>Sphagnopsida</taxon>
        <taxon>Sphagnales</taxon>
        <taxon>Sphagnaceae</taxon>
        <taxon>Sphagnum</taxon>
    </lineage>
</organism>
<name>A0ABP0UK30_9BRYO</name>
<dbReference type="Proteomes" id="UP001497512">
    <property type="component" value="Chromosome 4"/>
</dbReference>
<accession>A0ABP0UK30</accession>
<keyword evidence="16" id="KW-1185">Reference proteome</keyword>
<feature type="domain" description="Ska2 N-terminal" evidence="14">
    <location>
        <begin position="13"/>
        <end position="119"/>
    </location>
</feature>
<evidence type="ECO:0000313" key="15">
    <source>
        <dbReference type="EMBL" id="CAK9223171.1"/>
    </source>
</evidence>
<keyword evidence="8" id="KW-0498">Mitosis</keyword>
<comment type="subcellular location">
    <subcellularLocation>
        <location evidence="2">Chromosome</location>
        <location evidence="2">Centromere</location>
        <location evidence="2">Kinetochore</location>
    </subcellularLocation>
    <subcellularLocation>
        <location evidence="1">Cytoplasm</location>
        <location evidence="1">Cytoskeleton</location>
        <location evidence="1">Spindle</location>
    </subcellularLocation>
</comment>
<reference evidence="15" key="1">
    <citation type="submission" date="2024-02" db="EMBL/GenBank/DDBJ databases">
        <authorList>
            <consortium name="ELIXIR-Norway"/>
            <consortium name="Elixir Norway"/>
        </authorList>
    </citation>
    <scope>NUCLEOTIDE SEQUENCE</scope>
</reference>
<evidence type="ECO:0000256" key="2">
    <source>
        <dbReference type="ARBA" id="ARBA00004629"/>
    </source>
</evidence>
<evidence type="ECO:0000256" key="7">
    <source>
        <dbReference type="ARBA" id="ARBA00022701"/>
    </source>
</evidence>
<keyword evidence="4" id="KW-0158">Chromosome</keyword>
<protein>
    <recommendedName>
        <fullName evidence="13">Protein FAM33A</fullName>
    </recommendedName>
</protein>
<evidence type="ECO:0000256" key="10">
    <source>
        <dbReference type="ARBA" id="ARBA00023212"/>
    </source>
</evidence>
<evidence type="ECO:0000259" key="14">
    <source>
        <dbReference type="Pfam" id="PF16740"/>
    </source>
</evidence>
<evidence type="ECO:0000256" key="12">
    <source>
        <dbReference type="ARBA" id="ARBA00023328"/>
    </source>
</evidence>
<dbReference type="Gene3D" id="6.10.250.1380">
    <property type="match status" value="1"/>
</dbReference>
<dbReference type="InterPro" id="IPR026762">
    <property type="entry name" value="Ska2"/>
</dbReference>
<evidence type="ECO:0000256" key="11">
    <source>
        <dbReference type="ARBA" id="ARBA00023306"/>
    </source>
</evidence>
<evidence type="ECO:0000313" key="16">
    <source>
        <dbReference type="Proteomes" id="UP001497512"/>
    </source>
</evidence>
<keyword evidence="6" id="KW-0132">Cell division</keyword>
<gene>
    <name evidence="15" type="ORF">CSSPTR1EN2_LOCUS16698</name>
</gene>
<keyword evidence="11" id="KW-0131">Cell cycle</keyword>
<keyword evidence="12" id="KW-0137">Centromere</keyword>
<comment type="similarity">
    <text evidence="3">Belongs to the SKA2 family.</text>
</comment>
<evidence type="ECO:0000256" key="13">
    <source>
        <dbReference type="ARBA" id="ARBA00029651"/>
    </source>
</evidence>
<evidence type="ECO:0000256" key="6">
    <source>
        <dbReference type="ARBA" id="ARBA00022618"/>
    </source>
</evidence>
<evidence type="ECO:0000256" key="3">
    <source>
        <dbReference type="ARBA" id="ARBA00010684"/>
    </source>
</evidence>
<dbReference type="EMBL" id="OZ019896">
    <property type="protein sequence ID" value="CAK9223171.1"/>
    <property type="molecule type" value="Genomic_DNA"/>
</dbReference>
<evidence type="ECO:0000256" key="1">
    <source>
        <dbReference type="ARBA" id="ARBA00004186"/>
    </source>
</evidence>
<sequence>MESRYCSTGKASEAAVKAIEAHFVNADAALQLVLHKLEAEFETAYSNSVNPLKLISRLKRLQEELPILQEECDKLLAAKQDLIDIARNNLVKNRTWLRQLQARAGLTVVSDADDSIYSTCTKALEDWAKQLEIPTSDAVIEGAQPDLNLELFRSKKGLVKDG</sequence>
<dbReference type="InterPro" id="IPR042091">
    <property type="entry name" value="Ska2_N"/>
</dbReference>
<dbReference type="PANTHER" id="PTHR32017:SF3">
    <property type="entry name" value="SPINDLE AND KINETOCHORE-ASSOCIATED PROTEIN 2"/>
    <property type="match status" value="1"/>
</dbReference>
<evidence type="ECO:0000256" key="5">
    <source>
        <dbReference type="ARBA" id="ARBA00022490"/>
    </source>
</evidence>
<keyword evidence="9" id="KW-0995">Kinetochore</keyword>
<keyword evidence="7" id="KW-0493">Microtubule</keyword>
<dbReference type="PANTHER" id="PTHR32017">
    <property type="entry name" value="SPINDLE AND KINETOCHORE-ASSOCIATED PROTEIN 2"/>
    <property type="match status" value="1"/>
</dbReference>
<evidence type="ECO:0000256" key="4">
    <source>
        <dbReference type="ARBA" id="ARBA00022454"/>
    </source>
</evidence>
<dbReference type="Pfam" id="PF16740">
    <property type="entry name" value="SKA2"/>
    <property type="match status" value="1"/>
</dbReference>
<evidence type="ECO:0000256" key="9">
    <source>
        <dbReference type="ARBA" id="ARBA00022838"/>
    </source>
</evidence>